<feature type="region of interest" description="Disordered" evidence="1">
    <location>
        <begin position="1"/>
        <end position="20"/>
    </location>
</feature>
<evidence type="ECO:0000313" key="3">
    <source>
        <dbReference type="Proteomes" id="UP000825072"/>
    </source>
</evidence>
<evidence type="ECO:0000313" key="2">
    <source>
        <dbReference type="EMBL" id="BCY25957.1"/>
    </source>
</evidence>
<reference evidence="2" key="1">
    <citation type="submission" date="2021-06" db="EMBL/GenBank/DDBJ databases">
        <title>Genome sequence of Cutibacterium modestum strain KB17-24694.</title>
        <authorList>
            <person name="Dekio I."/>
            <person name="Asahina A."/>
            <person name="Nishida M."/>
        </authorList>
    </citation>
    <scope>NUCLEOTIDE SEQUENCE</scope>
    <source>
        <strain evidence="2">KB17-24694</strain>
    </source>
</reference>
<sequence length="303" mass="32141">MTTPRPGDTSGSHGADGTKDTARMASVLSQRCSSLARRIASGAGMATMVAHAMISADGNLDDWTCDLQAHGVTTSGRFVVGLRSHPDQALCQIPAGLATDVRLEISKDAPEPGIRLLAATLHVLGTVTWLSADQIDHLLATDVLPNEVSTIADFSDALIGVITPTRSILHDAMGSTEIDLPALIDDIPNDKVFPSVEDEFSALDIVARLGDRQLSHLCDEVLAETLSGCRCWSRATHHACPHTVGRVFCADIDRTGLTLMYVNPNQTGAVFIPLDQDVASLSELEDAVAQLPLNSGPVHPSRV</sequence>
<dbReference type="RefSeq" id="WP_007434048.1">
    <property type="nucleotide sequence ID" value="NZ_AP024747.1"/>
</dbReference>
<name>A0AAD1NVJ7_9ACTN</name>
<dbReference type="GeneID" id="92881161"/>
<dbReference type="AlphaFoldDB" id="A0AAD1NVJ7"/>
<organism evidence="2 3">
    <name type="scientific">Cutibacterium modestum</name>
    <dbReference type="NCBI Taxonomy" id="2559073"/>
    <lineage>
        <taxon>Bacteria</taxon>
        <taxon>Bacillati</taxon>
        <taxon>Actinomycetota</taxon>
        <taxon>Actinomycetes</taxon>
        <taxon>Propionibacteriales</taxon>
        <taxon>Propionibacteriaceae</taxon>
        <taxon>Cutibacterium</taxon>
    </lineage>
</organism>
<accession>A0AAD1NVJ7</accession>
<evidence type="ECO:0000256" key="1">
    <source>
        <dbReference type="SAM" id="MobiDB-lite"/>
    </source>
</evidence>
<proteinExistence type="predicted"/>
<dbReference type="EMBL" id="AP024747">
    <property type="protein sequence ID" value="BCY25957.1"/>
    <property type="molecule type" value="Genomic_DNA"/>
</dbReference>
<dbReference type="Proteomes" id="UP000825072">
    <property type="component" value="Chromosome 1"/>
</dbReference>
<gene>
    <name evidence="2" type="ORF">KB1_19470</name>
</gene>
<protein>
    <submittedName>
        <fullName evidence="2">Uncharacterized protein</fullName>
    </submittedName>
</protein>